<keyword evidence="1" id="KW-0732">Signal</keyword>
<feature type="signal peptide" evidence="1">
    <location>
        <begin position="1"/>
        <end position="27"/>
    </location>
</feature>
<evidence type="ECO:0000313" key="5">
    <source>
        <dbReference type="Proteomes" id="UP001271263"/>
    </source>
</evidence>
<name>A0AAW8NQU5_9GAMM</name>
<sequence length="234" mass="25250">MKKALLTCALSSVVAISAITVSHSAMASDFTINPMVGASKNKAMGSNVAVGLEAGYKDFIVGYTYTGETDKRGNNESFGFDDIDGDNEPVWRSFDASVYTTEKYKAHTLYVGYQFAVGAGHLAVKAGADFSKYSASAGFDAKEYNQGGILNKAGMGLEGTSNTEVHPMVGVGYYLDNGLNFNLHYTFQNGSRDMKYSASGYNNNDKGSVNLGRGKSDLENKDFGTWMFTVGYRF</sequence>
<dbReference type="Proteomes" id="UP001271263">
    <property type="component" value="Unassembled WGS sequence"/>
</dbReference>
<evidence type="ECO:0000256" key="1">
    <source>
        <dbReference type="SAM" id="SignalP"/>
    </source>
</evidence>
<protein>
    <recommendedName>
        <fullName evidence="6">Outer membrane protein beta-barrel domain-containing protein</fullName>
    </recommendedName>
</protein>
<dbReference type="AlphaFoldDB" id="A0AAW8NQU5"/>
<gene>
    <name evidence="2" type="ORF">OS133_13160</name>
    <name evidence="3" type="ORF">OS134_01020</name>
</gene>
<organism evidence="2 4">
    <name type="scientific">Shewanella fidelis</name>
    <dbReference type="NCBI Taxonomy" id="173509"/>
    <lineage>
        <taxon>Bacteria</taxon>
        <taxon>Pseudomonadati</taxon>
        <taxon>Pseudomonadota</taxon>
        <taxon>Gammaproteobacteria</taxon>
        <taxon>Alteromonadales</taxon>
        <taxon>Shewanellaceae</taxon>
        <taxon>Shewanella</taxon>
    </lineage>
</organism>
<proteinExistence type="predicted"/>
<dbReference type="RefSeq" id="WP_310655118.1">
    <property type="nucleotide sequence ID" value="NZ_JAPMLA010000010.1"/>
</dbReference>
<dbReference type="Proteomes" id="UP001259340">
    <property type="component" value="Unassembled WGS sequence"/>
</dbReference>
<keyword evidence="5" id="KW-1185">Reference proteome</keyword>
<evidence type="ECO:0000313" key="2">
    <source>
        <dbReference type="EMBL" id="MDR8524576.1"/>
    </source>
</evidence>
<feature type="chain" id="PRO_5043857945" description="Outer membrane protein beta-barrel domain-containing protein" evidence="1">
    <location>
        <begin position="28"/>
        <end position="234"/>
    </location>
</feature>
<evidence type="ECO:0008006" key="6">
    <source>
        <dbReference type="Google" id="ProtNLM"/>
    </source>
</evidence>
<reference evidence="3 5" key="1">
    <citation type="journal article" date="2022" name="bioRxiv">
        <title>Prophages regulate Shewanella fidelis 3313 motility and biofilm formation: implications for gut colonization dynamics in Ciona robusta.</title>
        <authorList>
            <person name="Natarajan O."/>
            <person name="Gibboney S.L."/>
            <person name="Young M.N."/>
            <person name="Lim S.J."/>
            <person name="Pluta N."/>
            <person name="Atkinson C.G."/>
            <person name="Leigh B.A."/>
            <person name="Liberti A."/>
            <person name="Kees E.D."/>
            <person name="Breitbart M."/>
            <person name="Gralnick J.A."/>
            <person name="Dishaw L.J."/>
        </authorList>
    </citation>
    <scope>NUCLEOTIDE SEQUENCE [LARGE SCALE GENOMIC DNA]</scope>
    <source>
        <strain evidence="3 5">JG4066</strain>
    </source>
</reference>
<evidence type="ECO:0000313" key="3">
    <source>
        <dbReference type="EMBL" id="MDW4822658.1"/>
    </source>
</evidence>
<evidence type="ECO:0000313" key="4">
    <source>
        <dbReference type="Proteomes" id="UP001259340"/>
    </source>
</evidence>
<accession>A0AAW8NQU5</accession>
<dbReference type="EMBL" id="JAPMLD010000001">
    <property type="protein sequence ID" value="MDW4822658.1"/>
    <property type="molecule type" value="Genomic_DNA"/>
</dbReference>
<dbReference type="EMBL" id="JAPMLE010000001">
    <property type="protein sequence ID" value="MDR8524576.1"/>
    <property type="molecule type" value="Genomic_DNA"/>
</dbReference>
<comment type="caution">
    <text evidence="2">The sequence shown here is derived from an EMBL/GenBank/DDBJ whole genome shotgun (WGS) entry which is preliminary data.</text>
</comment>
<reference evidence="2" key="2">
    <citation type="submission" date="2022-11" db="EMBL/GenBank/DDBJ databases">
        <title>Prophages regulate Shewanella fidelis motility and biofilm formation: implications for gut colonization dynamics in Ciona robusta.</title>
        <authorList>
            <person name="Natarajan O."/>
            <person name="Gibboney S.L."/>
            <person name="Young M.N."/>
            <person name="Lim S.J."/>
            <person name="Pluta N."/>
            <person name="Atkinson C.G.F."/>
            <person name="Leigh B.A."/>
            <person name="Liberti A."/>
            <person name="Kees E."/>
            <person name="Breitbart M."/>
            <person name="Gralnick J."/>
            <person name="Dishaw L.J."/>
        </authorList>
    </citation>
    <scope>NUCLEOTIDE SEQUENCE</scope>
    <source>
        <strain evidence="2">3313</strain>
    </source>
</reference>